<evidence type="ECO:0000313" key="1">
    <source>
        <dbReference type="EMBL" id="WVT06325.1"/>
    </source>
</evidence>
<name>A0ABZ2BJB7_9HYPH</name>
<sequence length="290" mass="33506">MKHHYIPQFYLRPWLGPDHRLEEFGRVPPSNQIRSRRRGTNSTGYEEDLYIIPDTTAETQHNVEKIFMGVVDASAAKARDQLLTGVMPTGELRVAWARFLLSLMMRTPDQIAEFKRRISDYWFNPDTELLARYEEAKQKGWPATLEEYLKGSDKKVPERIAVMLATDMMQRENLLRLLMGAIWRVLDTRNKIRPFMTSDRPLVMTNGLMRDDGHFGLPIGPHHLFVGFMKQSFADDFCSKPAGRLVRLTNEAAIGQARKNVYALDATYIADVRKFMSKRDIMQLLPTEAK</sequence>
<accession>A0ABZ2BJB7</accession>
<proteinExistence type="predicted"/>
<protein>
    <submittedName>
        <fullName evidence="1">DUF4238 domain-containing protein</fullName>
    </submittedName>
</protein>
<gene>
    <name evidence="1" type="ORF">RB548_21860</name>
</gene>
<keyword evidence="2" id="KW-1185">Reference proteome</keyword>
<keyword evidence="1" id="KW-0614">Plasmid</keyword>
<dbReference type="Proteomes" id="UP001432360">
    <property type="component" value="Plasmid pSchITTGS70b"/>
</dbReference>
<organism evidence="1 2">
    <name type="scientific">Sinorhizobium chiapasense</name>
    <dbReference type="NCBI Taxonomy" id="501572"/>
    <lineage>
        <taxon>Bacteria</taxon>
        <taxon>Pseudomonadati</taxon>
        <taxon>Pseudomonadota</taxon>
        <taxon>Alphaproteobacteria</taxon>
        <taxon>Hyphomicrobiales</taxon>
        <taxon>Rhizobiaceae</taxon>
        <taxon>Sinorhizobium/Ensifer group</taxon>
        <taxon>Sinorhizobium</taxon>
    </lineage>
</organism>
<evidence type="ECO:0000313" key="2">
    <source>
        <dbReference type="Proteomes" id="UP001432360"/>
    </source>
</evidence>
<dbReference type="RefSeq" id="WP_331375389.1">
    <property type="nucleotide sequence ID" value="NZ_CP133150.1"/>
</dbReference>
<geneLocation type="plasmid" evidence="1 2">
    <name>pSchITTGS70b</name>
</geneLocation>
<dbReference type="EMBL" id="CP133150">
    <property type="protein sequence ID" value="WVT06325.1"/>
    <property type="molecule type" value="Genomic_DNA"/>
</dbReference>
<reference evidence="1" key="1">
    <citation type="submission" date="2023-08" db="EMBL/GenBank/DDBJ databases">
        <title>Complete genome sequence of Sinorhizobium chiapanecum ITTG S70 isolated from Acaciella angustissima nodules in Chiapas-Mexico.</title>
        <authorList>
            <person name="Rincon-Rosales R."/>
            <person name="Rogel M.A."/>
            <person name="Rincon-Medina C.I."/>
            <person name="Guerrero G."/>
            <person name="Manzano-Gomez L.A."/>
            <person name="Lopez-Lopez A."/>
            <person name="Rincon Molina F.A."/>
            <person name="Martinez-Romero E."/>
        </authorList>
    </citation>
    <scope>NUCLEOTIDE SEQUENCE</scope>
    <source>
        <strain evidence="1">ITTG S70</strain>
        <plasmid evidence="1">pSchITTGS70b</plasmid>
    </source>
</reference>
<dbReference type="InterPro" id="IPR025332">
    <property type="entry name" value="DUF4238"/>
</dbReference>
<dbReference type="Pfam" id="PF14022">
    <property type="entry name" value="DUF4238"/>
    <property type="match status" value="1"/>
</dbReference>